<sequence length="102" mass="11097">MRVVVPGASNCATLMYKSQSVSQSVDACSHSLLHPALPTPHMCLPLVARAQQKQVTISQGDAHSHQDARGHSHAAHNIWTLSAMQCCSEAIFHMARRQKCPV</sequence>
<keyword evidence="2" id="KW-1185">Reference proteome</keyword>
<evidence type="ECO:0000313" key="1">
    <source>
        <dbReference type="EMBL" id="MPC13086.1"/>
    </source>
</evidence>
<dbReference type="Proteomes" id="UP000324222">
    <property type="component" value="Unassembled WGS sequence"/>
</dbReference>
<dbReference type="EMBL" id="VSRR010000256">
    <property type="protein sequence ID" value="MPC13086.1"/>
    <property type="molecule type" value="Genomic_DNA"/>
</dbReference>
<protein>
    <submittedName>
        <fullName evidence="1">Uncharacterized protein</fullName>
    </submittedName>
</protein>
<comment type="caution">
    <text evidence="1">The sequence shown here is derived from an EMBL/GenBank/DDBJ whole genome shotgun (WGS) entry which is preliminary data.</text>
</comment>
<reference evidence="1 2" key="1">
    <citation type="submission" date="2019-05" db="EMBL/GenBank/DDBJ databases">
        <title>Another draft genome of Portunus trituberculatus and its Hox gene families provides insights of decapod evolution.</title>
        <authorList>
            <person name="Jeong J.-H."/>
            <person name="Song I."/>
            <person name="Kim S."/>
            <person name="Choi T."/>
            <person name="Kim D."/>
            <person name="Ryu S."/>
            <person name="Kim W."/>
        </authorList>
    </citation>
    <scope>NUCLEOTIDE SEQUENCE [LARGE SCALE GENOMIC DNA]</scope>
    <source>
        <tissue evidence="1">Muscle</tissue>
    </source>
</reference>
<dbReference type="AlphaFoldDB" id="A0A5B7CXK6"/>
<organism evidence="1 2">
    <name type="scientific">Portunus trituberculatus</name>
    <name type="common">Swimming crab</name>
    <name type="synonym">Neptunus trituberculatus</name>
    <dbReference type="NCBI Taxonomy" id="210409"/>
    <lineage>
        <taxon>Eukaryota</taxon>
        <taxon>Metazoa</taxon>
        <taxon>Ecdysozoa</taxon>
        <taxon>Arthropoda</taxon>
        <taxon>Crustacea</taxon>
        <taxon>Multicrustacea</taxon>
        <taxon>Malacostraca</taxon>
        <taxon>Eumalacostraca</taxon>
        <taxon>Eucarida</taxon>
        <taxon>Decapoda</taxon>
        <taxon>Pleocyemata</taxon>
        <taxon>Brachyura</taxon>
        <taxon>Eubrachyura</taxon>
        <taxon>Portunoidea</taxon>
        <taxon>Portunidae</taxon>
        <taxon>Portuninae</taxon>
        <taxon>Portunus</taxon>
    </lineage>
</organism>
<proteinExistence type="predicted"/>
<name>A0A5B7CXK6_PORTR</name>
<gene>
    <name evidence="1" type="ORF">E2C01_005806</name>
</gene>
<accession>A0A5B7CXK6</accession>
<evidence type="ECO:0000313" key="2">
    <source>
        <dbReference type="Proteomes" id="UP000324222"/>
    </source>
</evidence>